<accession>A0ABQ6M1F2</accession>
<sequence length="383" mass="40711">MLGMALGVMALIVVSSVMNGFDRELKTRILSVVPHGFVEKTGGISDWRTARAELEGLPGVVAASPFVKGFGLLAANAHSQGVEFQGVLPADLGRVSVVGEHMLLGDLETLQPRSYSIVLGRLLALSLGVTPGDQVLLTLPDVTVTPAGIFPRTKRFTVTGVFSVGAQVDQSLALINIEDAARLVRMRGKVQGLQLKFADMNDAVGTVSRYADGLGEGFVGTDWSKTQGSLFAAVKMEKTVVMVMLMIIVAVAAFNIVSALVLMVADKRADIAVLRTLGLTSRQIMGVFVVQGSAIGVLGALAGAVLGILLALNISDIVRWFEELTGTYLFDPSVFFVSYLPSELRGDDVLVVLVAALLMSFAATLYPAWRASQVEPAEALRYE</sequence>
<dbReference type="InterPro" id="IPR003838">
    <property type="entry name" value="ABC3_permease_C"/>
</dbReference>
<dbReference type="InterPro" id="IPR011925">
    <property type="entry name" value="LolCE_TM"/>
</dbReference>
<keyword evidence="12" id="KW-1185">Reference proteome</keyword>
<reference evidence="11 12" key="1">
    <citation type="submission" date="2023-04" db="EMBL/GenBank/DDBJ databases">
        <title>Marinobulbifer ophiurae gen. nov., sp. Nov., isolate from tissue of brittle star Ophioplocus japonicus.</title>
        <authorList>
            <person name="Kawano K."/>
            <person name="Sawayama S."/>
            <person name="Nakagawa S."/>
        </authorList>
    </citation>
    <scope>NUCLEOTIDE SEQUENCE [LARGE SCALE GENOMIC DNA]</scope>
    <source>
        <strain evidence="11 12">NKW57</strain>
    </source>
</reference>
<keyword evidence="5 8" id="KW-0812">Transmembrane</keyword>
<evidence type="ECO:0000256" key="7">
    <source>
        <dbReference type="ARBA" id="ARBA00023136"/>
    </source>
</evidence>
<evidence type="ECO:0000256" key="1">
    <source>
        <dbReference type="ARBA" id="ARBA00004651"/>
    </source>
</evidence>
<gene>
    <name evidence="11" type="ORF">MNKW57_25050</name>
</gene>
<dbReference type="InterPro" id="IPR025857">
    <property type="entry name" value="MacB_PCD"/>
</dbReference>
<comment type="subcellular location">
    <subcellularLocation>
        <location evidence="1">Cell membrane</location>
        <topology evidence="1">Multi-pass membrane protein</topology>
    </subcellularLocation>
</comment>
<evidence type="ECO:0000256" key="2">
    <source>
        <dbReference type="ARBA" id="ARBA00005236"/>
    </source>
</evidence>
<dbReference type="Proteomes" id="UP001224392">
    <property type="component" value="Unassembled WGS sequence"/>
</dbReference>
<evidence type="ECO:0000259" key="9">
    <source>
        <dbReference type="Pfam" id="PF02687"/>
    </source>
</evidence>
<keyword evidence="11" id="KW-0449">Lipoprotein</keyword>
<evidence type="ECO:0000313" key="11">
    <source>
        <dbReference type="EMBL" id="GMG88184.1"/>
    </source>
</evidence>
<proteinExistence type="inferred from homology"/>
<comment type="caution">
    <text evidence="11">The sequence shown here is derived from an EMBL/GenBank/DDBJ whole genome shotgun (WGS) entry which is preliminary data.</text>
</comment>
<name>A0ABQ6M1F2_9GAMM</name>
<dbReference type="EMBL" id="BSYJ01000005">
    <property type="protein sequence ID" value="GMG88184.1"/>
    <property type="molecule type" value="Genomic_DNA"/>
</dbReference>
<dbReference type="PANTHER" id="PTHR30489:SF0">
    <property type="entry name" value="LIPOPROTEIN-RELEASING SYSTEM TRANSMEMBRANE PROTEIN LOLE"/>
    <property type="match status" value="1"/>
</dbReference>
<protein>
    <submittedName>
        <fullName evidence="11">Lipoprotein-releasing ABC transporter permease subunit</fullName>
    </submittedName>
</protein>
<evidence type="ECO:0000256" key="6">
    <source>
        <dbReference type="ARBA" id="ARBA00022989"/>
    </source>
</evidence>
<keyword evidence="3" id="KW-0813">Transport</keyword>
<dbReference type="PANTHER" id="PTHR30489">
    <property type="entry name" value="LIPOPROTEIN-RELEASING SYSTEM TRANSMEMBRANE PROTEIN LOLE"/>
    <property type="match status" value="1"/>
</dbReference>
<keyword evidence="7 8" id="KW-0472">Membrane</keyword>
<evidence type="ECO:0000256" key="5">
    <source>
        <dbReference type="ARBA" id="ARBA00022692"/>
    </source>
</evidence>
<dbReference type="Pfam" id="PF12704">
    <property type="entry name" value="MacB_PCD"/>
    <property type="match status" value="1"/>
</dbReference>
<keyword evidence="4" id="KW-1003">Cell membrane</keyword>
<feature type="transmembrane region" description="Helical" evidence="8">
    <location>
        <begin position="240"/>
        <end position="265"/>
    </location>
</feature>
<keyword evidence="6 8" id="KW-1133">Transmembrane helix</keyword>
<feature type="domain" description="MacB-like periplasmic core" evidence="10">
    <location>
        <begin position="1"/>
        <end position="199"/>
    </location>
</feature>
<evidence type="ECO:0000256" key="3">
    <source>
        <dbReference type="ARBA" id="ARBA00022448"/>
    </source>
</evidence>
<dbReference type="Pfam" id="PF02687">
    <property type="entry name" value="FtsX"/>
    <property type="match status" value="1"/>
</dbReference>
<feature type="domain" description="ABC3 transporter permease C-terminal" evidence="9">
    <location>
        <begin position="243"/>
        <end position="376"/>
    </location>
</feature>
<evidence type="ECO:0000313" key="12">
    <source>
        <dbReference type="Proteomes" id="UP001224392"/>
    </source>
</evidence>
<dbReference type="InterPro" id="IPR051447">
    <property type="entry name" value="Lipoprotein-release_system"/>
</dbReference>
<organism evidence="11 12">
    <name type="scientific">Biformimicrobium ophioploci</name>
    <dbReference type="NCBI Taxonomy" id="3036711"/>
    <lineage>
        <taxon>Bacteria</taxon>
        <taxon>Pseudomonadati</taxon>
        <taxon>Pseudomonadota</taxon>
        <taxon>Gammaproteobacteria</taxon>
        <taxon>Cellvibrionales</taxon>
        <taxon>Microbulbiferaceae</taxon>
        <taxon>Biformimicrobium</taxon>
    </lineage>
</organism>
<dbReference type="NCBIfam" id="TIGR02212">
    <property type="entry name" value="lolCE"/>
    <property type="match status" value="1"/>
</dbReference>
<feature type="transmembrane region" description="Helical" evidence="8">
    <location>
        <begin position="286"/>
        <end position="312"/>
    </location>
</feature>
<comment type="similarity">
    <text evidence="2">Belongs to the ABC-4 integral membrane protein family. LolC/E subfamily.</text>
</comment>
<evidence type="ECO:0000256" key="8">
    <source>
        <dbReference type="SAM" id="Phobius"/>
    </source>
</evidence>
<evidence type="ECO:0000256" key="4">
    <source>
        <dbReference type="ARBA" id="ARBA00022475"/>
    </source>
</evidence>
<feature type="transmembrane region" description="Helical" evidence="8">
    <location>
        <begin position="349"/>
        <end position="369"/>
    </location>
</feature>
<evidence type="ECO:0000259" key="10">
    <source>
        <dbReference type="Pfam" id="PF12704"/>
    </source>
</evidence>